<feature type="signal peptide" evidence="3">
    <location>
        <begin position="1"/>
        <end position="25"/>
    </location>
</feature>
<dbReference type="Gene3D" id="3.20.20.140">
    <property type="entry name" value="Metal-dependent hydrolases"/>
    <property type="match status" value="1"/>
</dbReference>
<accession>A0A4Z0LY00</accession>
<dbReference type="GO" id="GO:0016810">
    <property type="term" value="F:hydrolase activity, acting on carbon-nitrogen (but not peptide) bonds"/>
    <property type="evidence" value="ECO:0007669"/>
    <property type="project" value="InterPro"/>
</dbReference>
<dbReference type="Pfam" id="PF01979">
    <property type="entry name" value="Amidohydro_1"/>
    <property type="match status" value="1"/>
</dbReference>
<protein>
    <submittedName>
        <fullName evidence="5">S-adenosylhomocysteine deaminase</fullName>
    </submittedName>
</protein>
<dbReference type="InterPro" id="IPR006680">
    <property type="entry name" value="Amidohydro-rel"/>
</dbReference>
<dbReference type="InterPro" id="IPR032466">
    <property type="entry name" value="Metal_Hydrolase"/>
</dbReference>
<comment type="caution">
    <text evidence="5">The sequence shown here is derived from an EMBL/GenBank/DDBJ whole genome shotgun (WGS) entry which is preliminary data.</text>
</comment>
<keyword evidence="6" id="KW-1185">Reference proteome</keyword>
<evidence type="ECO:0000313" key="5">
    <source>
        <dbReference type="EMBL" id="TGD72046.1"/>
    </source>
</evidence>
<dbReference type="Proteomes" id="UP000298050">
    <property type="component" value="Unassembled WGS sequence"/>
</dbReference>
<gene>
    <name evidence="5" type="ORF">E4634_15325</name>
</gene>
<dbReference type="InterPro" id="IPR050287">
    <property type="entry name" value="MTA/SAH_deaminase"/>
</dbReference>
<comment type="similarity">
    <text evidence="1">Belongs to the metallo-dependent hydrolases superfamily. ATZ/TRZ family.</text>
</comment>
<dbReference type="EMBL" id="SRLE01000011">
    <property type="protein sequence ID" value="TGD72046.1"/>
    <property type="molecule type" value="Genomic_DNA"/>
</dbReference>
<dbReference type="InterPro" id="IPR011059">
    <property type="entry name" value="Metal-dep_hydrolase_composite"/>
</dbReference>
<dbReference type="PANTHER" id="PTHR43794:SF11">
    <property type="entry name" value="AMIDOHYDROLASE-RELATED DOMAIN-CONTAINING PROTEIN"/>
    <property type="match status" value="1"/>
</dbReference>
<proteinExistence type="inferred from homology"/>
<evidence type="ECO:0000256" key="2">
    <source>
        <dbReference type="ARBA" id="ARBA00022801"/>
    </source>
</evidence>
<dbReference type="OrthoDB" id="9807210at2"/>
<evidence type="ECO:0000313" key="6">
    <source>
        <dbReference type="Proteomes" id="UP000298050"/>
    </source>
</evidence>
<keyword evidence="2" id="KW-0378">Hydrolase</keyword>
<dbReference type="PANTHER" id="PTHR43794">
    <property type="entry name" value="AMINOHYDROLASE SSNA-RELATED"/>
    <property type="match status" value="1"/>
</dbReference>
<reference evidence="5 6" key="1">
    <citation type="submission" date="2019-04" db="EMBL/GenBank/DDBJ databases">
        <title>Taxonomy of novel Haliea sp. from mangrove soil of West Coast of India.</title>
        <authorList>
            <person name="Verma A."/>
            <person name="Kumar P."/>
            <person name="Krishnamurthi S."/>
        </authorList>
    </citation>
    <scope>NUCLEOTIDE SEQUENCE [LARGE SCALE GENOMIC DNA]</scope>
    <source>
        <strain evidence="5 6">SAOS-164</strain>
    </source>
</reference>
<name>A0A4Z0LY00_9GAMM</name>
<evidence type="ECO:0000259" key="4">
    <source>
        <dbReference type="Pfam" id="PF01979"/>
    </source>
</evidence>
<dbReference type="SUPFAM" id="SSF51556">
    <property type="entry name" value="Metallo-dependent hydrolases"/>
    <property type="match status" value="1"/>
</dbReference>
<dbReference type="Gene3D" id="2.30.40.10">
    <property type="entry name" value="Urease, subunit C, domain 1"/>
    <property type="match status" value="1"/>
</dbReference>
<dbReference type="RefSeq" id="WP_135445472.1">
    <property type="nucleotide sequence ID" value="NZ_SRLE01000011.1"/>
</dbReference>
<evidence type="ECO:0000256" key="3">
    <source>
        <dbReference type="SAM" id="SignalP"/>
    </source>
</evidence>
<feature type="chain" id="PRO_5021259146" evidence="3">
    <location>
        <begin position="26"/>
        <end position="511"/>
    </location>
</feature>
<keyword evidence="3" id="KW-0732">Signal</keyword>
<dbReference type="SUPFAM" id="SSF51338">
    <property type="entry name" value="Composite domain of metallo-dependent hydrolases"/>
    <property type="match status" value="1"/>
</dbReference>
<dbReference type="AlphaFoldDB" id="A0A4Z0LY00"/>
<feature type="domain" description="Amidohydrolase-related" evidence="4">
    <location>
        <begin position="89"/>
        <end position="441"/>
    </location>
</feature>
<evidence type="ECO:0000256" key="1">
    <source>
        <dbReference type="ARBA" id="ARBA00006745"/>
    </source>
</evidence>
<organism evidence="5 6">
    <name type="scientific">Mangrovimicrobium sediminis</name>
    <dbReference type="NCBI Taxonomy" id="2562682"/>
    <lineage>
        <taxon>Bacteria</taxon>
        <taxon>Pseudomonadati</taxon>
        <taxon>Pseudomonadota</taxon>
        <taxon>Gammaproteobacteria</taxon>
        <taxon>Cellvibrionales</taxon>
        <taxon>Halieaceae</taxon>
        <taxon>Mangrovimicrobium</taxon>
    </lineage>
</organism>
<sequence length="511" mass="56589">MRIQKLFRVILTLLLLSLPPLQAQAAGEKPIKLLVYGATVIPVDGSGEYLETGYLSVDSDGRLVEVASGAPSPELLASAEQVVDASGRIITPGFLSGHSHLYQSPFRGIGAHYTLKGWIATYHGTYGPFYDPSDLYWYSRHGAMDYLGHGITTIFDWTLNKDWSLDDYLGLYRGSLDSGARIIFGYGIDSSKDLATNRAMLQQYLQTIRDEHMDTSNPKVPAVWMSGIGLLNGRHDAAMEFTLAREFELPMQVHYLEEPDPAYVAIQRSLYPMYEEFGVLGEGFNFAHFINTTDEILEKTGASGTGMIWNPLSNGRLASGLADIPKYLEYDIPVGMGIDGQASADISDPFENMRMGMYAIRMKYQDAQAMMPLDVLRMHTIGTARVFGIEDQVGSLEPGKYADFVVIDPRAMETSPPIHPVEHVVLACSVANLESVYVGGELTVQRGEFLLSDYPEVTREVTERLAAVRARLEQARRDGFTTPKAFDAVPGYDSGTFVPELEYPGYARPRE</sequence>